<keyword evidence="1" id="KW-1133">Transmembrane helix</keyword>
<dbReference type="InterPro" id="IPR007560">
    <property type="entry name" value="Restrct_endonuc_IV_Mrr"/>
</dbReference>
<dbReference type="Proteomes" id="UP000501076">
    <property type="component" value="Plasmid pFDU301C"/>
</dbReference>
<organism evidence="4 5">
    <name type="scientific">Priestia megaterium</name>
    <name type="common">Bacillus megaterium</name>
    <dbReference type="NCBI Taxonomy" id="1404"/>
    <lineage>
        <taxon>Bacteria</taxon>
        <taxon>Bacillati</taxon>
        <taxon>Bacillota</taxon>
        <taxon>Bacilli</taxon>
        <taxon>Bacillales</taxon>
        <taxon>Bacillaceae</taxon>
        <taxon>Priestia</taxon>
    </lineage>
</organism>
<accession>A0A6M6E339</accession>
<geneLocation type="plasmid" evidence="5">
    <name>pfdu301c</name>
</geneLocation>
<dbReference type="GO" id="GO:0003677">
    <property type="term" value="F:DNA binding"/>
    <property type="evidence" value="ECO:0007669"/>
    <property type="project" value="InterPro"/>
</dbReference>
<keyword evidence="4" id="KW-0378">Hydrolase</keyword>
<dbReference type="Gene3D" id="3.30.65.10">
    <property type="entry name" value="Bacterial Topoisomerase I, domain 1"/>
    <property type="match status" value="1"/>
</dbReference>
<protein>
    <submittedName>
        <fullName evidence="4">Restriction endonuclease</fullName>
    </submittedName>
</protein>
<dbReference type="InterPro" id="IPR052906">
    <property type="entry name" value="Type_IV_Methyl-Rstrct_Enzyme"/>
</dbReference>
<dbReference type="InterPro" id="IPR013498">
    <property type="entry name" value="Topo_IA_Znf"/>
</dbReference>
<evidence type="ECO:0000313" key="4">
    <source>
        <dbReference type="EMBL" id="QJX81230.1"/>
    </source>
</evidence>
<dbReference type="GO" id="GO:0005694">
    <property type="term" value="C:chromosome"/>
    <property type="evidence" value="ECO:0007669"/>
    <property type="project" value="InterPro"/>
</dbReference>
<dbReference type="AlphaFoldDB" id="A0A6M6E339"/>
<keyword evidence="4" id="KW-0540">Nuclease</keyword>
<keyword evidence="4" id="KW-0614">Plasmid</keyword>
<dbReference type="Pfam" id="PF01396">
    <property type="entry name" value="Zn_ribbon_Top1"/>
    <property type="match status" value="1"/>
</dbReference>
<evidence type="ECO:0000259" key="2">
    <source>
        <dbReference type="Pfam" id="PF01396"/>
    </source>
</evidence>
<gene>
    <name evidence="4" type="ORF">FDZ14_34560</name>
</gene>
<dbReference type="SUPFAM" id="SSF57783">
    <property type="entry name" value="Zinc beta-ribbon"/>
    <property type="match status" value="1"/>
</dbReference>
<dbReference type="InterPro" id="IPR011856">
    <property type="entry name" value="tRNA_endonuc-like_dom_sf"/>
</dbReference>
<keyword evidence="4" id="KW-0255">Endonuclease</keyword>
<evidence type="ECO:0000259" key="3">
    <source>
        <dbReference type="Pfam" id="PF04471"/>
    </source>
</evidence>
<reference evidence="4 5" key="1">
    <citation type="submission" date="2019-10" db="EMBL/GenBank/DDBJ databases">
        <title>Complete genome sequences for adaption low water activity.</title>
        <authorList>
            <person name="Zhao L."/>
            <person name="Zhong J."/>
        </authorList>
    </citation>
    <scope>NUCLEOTIDE SEQUENCE [LARGE SCALE GENOMIC DNA]</scope>
    <source>
        <strain evidence="4 5">FDU301</strain>
        <plasmid evidence="5">pfdu301c</plasmid>
    </source>
</reference>
<dbReference type="PANTHER" id="PTHR30015:SF6">
    <property type="entry name" value="SLL1429 PROTEIN"/>
    <property type="match status" value="1"/>
</dbReference>
<dbReference type="GO" id="GO:0015666">
    <property type="term" value="F:restriction endodeoxyribonuclease activity"/>
    <property type="evidence" value="ECO:0007669"/>
    <property type="project" value="TreeGrafter"/>
</dbReference>
<dbReference type="Pfam" id="PF04471">
    <property type="entry name" value="Mrr_cat"/>
    <property type="match status" value="1"/>
</dbReference>
<dbReference type="GO" id="GO:0003916">
    <property type="term" value="F:DNA topoisomerase activity"/>
    <property type="evidence" value="ECO:0007669"/>
    <property type="project" value="InterPro"/>
</dbReference>
<evidence type="ECO:0000313" key="5">
    <source>
        <dbReference type="Proteomes" id="UP000501076"/>
    </source>
</evidence>
<proteinExistence type="predicted"/>
<keyword evidence="1" id="KW-0472">Membrane</keyword>
<feature type="domain" description="Restriction endonuclease type IV Mrr" evidence="3">
    <location>
        <begin position="45"/>
        <end position="154"/>
    </location>
</feature>
<dbReference type="Gene3D" id="3.40.1350.10">
    <property type="match status" value="1"/>
</dbReference>
<feature type="domain" description="DNA topoisomerase type IA zn finger" evidence="2">
    <location>
        <begin position="176"/>
        <end position="212"/>
    </location>
</feature>
<dbReference type="SUPFAM" id="SSF52980">
    <property type="entry name" value="Restriction endonuclease-like"/>
    <property type="match status" value="1"/>
</dbReference>
<evidence type="ECO:0000256" key="1">
    <source>
        <dbReference type="SAM" id="Phobius"/>
    </source>
</evidence>
<dbReference type="PANTHER" id="PTHR30015">
    <property type="entry name" value="MRR RESTRICTION SYSTEM PROTEIN"/>
    <property type="match status" value="1"/>
</dbReference>
<keyword evidence="1" id="KW-0812">Transmembrane</keyword>
<feature type="transmembrane region" description="Helical" evidence="1">
    <location>
        <begin position="6"/>
        <end position="25"/>
    </location>
</feature>
<dbReference type="GO" id="GO:0009307">
    <property type="term" value="P:DNA restriction-modification system"/>
    <property type="evidence" value="ECO:0007669"/>
    <property type="project" value="InterPro"/>
</dbReference>
<name>A0A6M6E339_PRIMG</name>
<dbReference type="RefSeq" id="WP_171779209.1">
    <property type="nucleotide sequence ID" value="NZ_CP045275.1"/>
</dbReference>
<sequence>MDKVFQGVFYLFLIMILVKLSQFAYRVLRERRYMKELAQSGMPYIDKMDGYQFEIYLQALFQQLGYNPQVTKKSGDFGADLVMKGKEKIVIQAKRYGIKNRVSISAVQEVYGAKAYYKANQAWVVTNSYFTKQAKELAAACDVTLLDRADLQKFINEVNPVFKAREIFENITPEPRKCPKCGQDLVVRDGNGTRFFGCSSFPSCRHTEKINKEVSKSRPSL</sequence>
<dbReference type="GO" id="GO:0006265">
    <property type="term" value="P:DNA topological change"/>
    <property type="evidence" value="ECO:0007669"/>
    <property type="project" value="InterPro"/>
</dbReference>
<dbReference type="EMBL" id="CP045275">
    <property type="protein sequence ID" value="QJX81230.1"/>
    <property type="molecule type" value="Genomic_DNA"/>
</dbReference>
<dbReference type="InterPro" id="IPR011335">
    <property type="entry name" value="Restrct_endonuc-II-like"/>
</dbReference>